<dbReference type="RefSeq" id="WP_349220861.1">
    <property type="nucleotide sequence ID" value="NZ_JBBMFD010000033.1"/>
</dbReference>
<gene>
    <name evidence="2" type="ORF">WMO26_12490</name>
</gene>
<organism evidence="2 3">
    <name type="scientific">Solibaculum intestinale</name>
    <dbReference type="NCBI Taxonomy" id="3133165"/>
    <lineage>
        <taxon>Bacteria</taxon>
        <taxon>Bacillati</taxon>
        <taxon>Bacillota</taxon>
        <taxon>Clostridia</taxon>
        <taxon>Eubacteriales</taxon>
        <taxon>Oscillospiraceae</taxon>
        <taxon>Solibaculum</taxon>
    </lineage>
</organism>
<reference evidence="2 3" key="1">
    <citation type="submission" date="2024-03" db="EMBL/GenBank/DDBJ databases">
        <title>Human intestinal bacterial collection.</title>
        <authorList>
            <person name="Pauvert C."/>
            <person name="Hitch T.C.A."/>
            <person name="Clavel T."/>
        </authorList>
    </citation>
    <scope>NUCLEOTIDE SEQUENCE [LARGE SCALE GENOMIC DNA]</scope>
    <source>
        <strain evidence="2 3">CLA-JM-H44</strain>
    </source>
</reference>
<evidence type="ECO:0000256" key="1">
    <source>
        <dbReference type="SAM" id="Coils"/>
    </source>
</evidence>
<keyword evidence="3" id="KW-1185">Reference proteome</keyword>
<name>A0ABV1E4Q7_9FIRM</name>
<dbReference type="EMBL" id="JBBMFD010000033">
    <property type="protein sequence ID" value="MEQ2441647.1"/>
    <property type="molecule type" value="Genomic_DNA"/>
</dbReference>
<dbReference type="Proteomes" id="UP001489509">
    <property type="component" value="Unassembled WGS sequence"/>
</dbReference>
<proteinExistence type="predicted"/>
<comment type="caution">
    <text evidence="2">The sequence shown here is derived from an EMBL/GenBank/DDBJ whole genome shotgun (WGS) entry which is preliminary data.</text>
</comment>
<sequence>MRIIQLTIQDEALLADCTIAGQAGEHLATALALDIPDEWRDCDCTLRFCLPFAGKYYRSVPLSNPVSFPLPQALMIPGELQVFLDARKDFVVHRTSVLSFTVEDTPDWCGNGALVADRYEGLLDSSLQEFEDALGELETLTNRLDEAEAAVESARKASALAQTAAAQAGTEAENAREASLAAQAAAGTAAQTVAGFEGYTKQEGNNRYGYALTGCAKGTEIAVDHIQTDTQPVTLTLTGLCRQDSIPGTISYCGDGGAISLTVNGETKEIPVELYGIPDGSGGFTVQDRLVVDYTKKDVRLQRNVGRIVFTGEEKLVSNPETAREISNYVYSNAYVPVPNGRLLCNLLPWRSNGFAEDLSYCWTSTVVVITLLNAETGVVAGEPQSTYISKIKDWLRTKAEEGTPLILYYPLAEPVEEPVDEETTAFLLSVAPQGTSMALSTGEEPHPSIKFVYCKDTQHVIDTLTARIEALEAQAVNIQIGG</sequence>
<feature type="coiled-coil region" evidence="1">
    <location>
        <begin position="123"/>
        <end position="164"/>
    </location>
</feature>
<evidence type="ECO:0008006" key="4">
    <source>
        <dbReference type="Google" id="ProtNLM"/>
    </source>
</evidence>
<keyword evidence="1" id="KW-0175">Coiled coil</keyword>
<accession>A0ABV1E4Q7</accession>
<evidence type="ECO:0000313" key="3">
    <source>
        <dbReference type="Proteomes" id="UP001489509"/>
    </source>
</evidence>
<evidence type="ECO:0000313" key="2">
    <source>
        <dbReference type="EMBL" id="MEQ2441647.1"/>
    </source>
</evidence>
<protein>
    <recommendedName>
        <fullName evidence="4">DUF2479 domain-containing protein</fullName>
    </recommendedName>
</protein>